<dbReference type="Pfam" id="PF14905">
    <property type="entry name" value="OMP_b-brl_3"/>
    <property type="match status" value="1"/>
</dbReference>
<protein>
    <recommendedName>
        <fullName evidence="1">Outer membrane protein beta-barrel domain-containing protein</fullName>
    </recommendedName>
</protein>
<dbReference type="AlphaFoldDB" id="A0A2X2IS13"/>
<dbReference type="InterPro" id="IPR041700">
    <property type="entry name" value="OMP_b-brl_3"/>
</dbReference>
<evidence type="ECO:0000313" key="3">
    <source>
        <dbReference type="Proteomes" id="UP000251241"/>
    </source>
</evidence>
<dbReference type="SUPFAM" id="SSF49464">
    <property type="entry name" value="Carboxypeptidase regulatory domain-like"/>
    <property type="match status" value="1"/>
</dbReference>
<organism evidence="2 3">
    <name type="scientific">Sphingobacterium multivorum</name>
    <dbReference type="NCBI Taxonomy" id="28454"/>
    <lineage>
        <taxon>Bacteria</taxon>
        <taxon>Pseudomonadati</taxon>
        <taxon>Bacteroidota</taxon>
        <taxon>Sphingobacteriia</taxon>
        <taxon>Sphingobacteriales</taxon>
        <taxon>Sphingobacteriaceae</taxon>
        <taxon>Sphingobacterium</taxon>
    </lineage>
</organism>
<dbReference type="InterPro" id="IPR008969">
    <property type="entry name" value="CarboxyPept-like_regulatory"/>
</dbReference>
<reference evidence="2 3" key="1">
    <citation type="submission" date="2018-06" db="EMBL/GenBank/DDBJ databases">
        <authorList>
            <consortium name="Pathogen Informatics"/>
            <person name="Doyle S."/>
        </authorList>
    </citation>
    <scope>NUCLEOTIDE SEQUENCE [LARGE SCALE GENOMIC DNA]</scope>
    <source>
        <strain evidence="2 3">NCTC11343</strain>
    </source>
</reference>
<feature type="domain" description="Outer membrane protein beta-barrel" evidence="1">
    <location>
        <begin position="434"/>
        <end position="895"/>
    </location>
</feature>
<name>A0A2X2IS13_SPHMU</name>
<dbReference type="GeneID" id="97178945"/>
<evidence type="ECO:0000313" key="2">
    <source>
        <dbReference type="EMBL" id="SPZ84084.1"/>
    </source>
</evidence>
<accession>A0A2X2IS13</accession>
<dbReference type="EMBL" id="UAUU01000002">
    <property type="protein sequence ID" value="SPZ84084.1"/>
    <property type="molecule type" value="Genomic_DNA"/>
</dbReference>
<evidence type="ECO:0000259" key="1">
    <source>
        <dbReference type="Pfam" id="PF14905"/>
    </source>
</evidence>
<proteinExistence type="predicted"/>
<dbReference type="Proteomes" id="UP000251241">
    <property type="component" value="Unassembled WGS sequence"/>
</dbReference>
<sequence>MKRVGQLLLLLLFCFCGIVHAQSRIEGKISDVKDQLKLHNATIMLLTAKDSILTNFTRSDENGKFALERPDTGQYFIIVTYPKYGEYYAEILPGQHYNNLSIGMTSSATLLEEVIVMGRVPISIKGDTTEYDAGSFKVEKNAKVEDLLKVLPGITVDASGKITAQGKTVKKMLVDGEEFFGDDPILVSRNIRSDMVDKIQVYEKKSDKAEKTGIDDGERTQTINVKLKEEARRGIFGKVDVGGGSDKFYAGQVFLNYFNQSFKASAYLIASNTGKSGLSYEEVSSMGGDYDRGDNFNGEGIPKSLNTGFLYSDKTANKKHAWRIDYKHIRSDVDLDRSVFTRNAARDTILTSNSSTLASNENRKHNIGLKYEFKVDSMSDLTVWAGANKRHDNSSSETQSTTVNQFDQKINNNMRKFTNDSKSEQYNASALYVRRFKKKGRSLSFNYFTSGNKQDGEQDLFSKLKFYKEGNAERDSTLDQKKFVKNSSFSTGGEFAYSEPISKKMILSFEYGLNLNRNNNAVRSFDKNQHTGTFDRLDSLYSNDFLYKTIKNTYNFAINYKPLEKLVINVSNKFENSNLSQLNRMENSRLSRSFFVYNPVANVNYEIQKNKSINLEYQGTNGLPSLNQIQPLRSNLDPLNEYLGNENLKPSYTNNLNLSFRTYSVLEDKFIGIFLSASRTNNALVQNTTIDSLGKTTFVWGNLNHNSNNQISIRPMYYGKLWKKIQLRHGGGPSVSFSNNYNYVNTVLANAKVQRYAINYSLQRSTTKGLDFGIELSPGYLIQDNSIGAMEDSKGFTFSSEGNLKYFLPAKFIVRADFSYTYQAPTAVYSKKFERFVLSPALSKKFRKDEKLELTFMVNDLFKQNVGFDRSQNGTLLTERRYNTISRYYMVKLTWEINKMLVKSK</sequence>
<gene>
    <name evidence="2" type="ORF">NCTC11343_00614</name>
</gene>
<dbReference type="RefSeq" id="WP_112373771.1">
    <property type="nucleotide sequence ID" value="NZ_CP069793.1"/>
</dbReference>
<dbReference type="SUPFAM" id="SSF56935">
    <property type="entry name" value="Porins"/>
    <property type="match status" value="1"/>
</dbReference>